<keyword evidence="2" id="KW-1185">Reference proteome</keyword>
<proteinExistence type="predicted"/>
<protein>
    <submittedName>
        <fullName evidence="1">Uncharacterized protein</fullName>
    </submittedName>
</protein>
<reference evidence="1" key="1">
    <citation type="submission" date="2021-01" db="EMBL/GenBank/DDBJ databases">
        <title>Metabolic potential, ecology and presence of endohyphal bacteria is reflected in genomic diversity of Mucoromycotina.</title>
        <authorList>
            <person name="Muszewska A."/>
            <person name="Okrasinska A."/>
            <person name="Steczkiewicz K."/>
            <person name="Drgas O."/>
            <person name="Orlowska M."/>
            <person name="Perlinska-Lenart U."/>
            <person name="Aleksandrzak-Piekarczyk T."/>
            <person name="Szatraj K."/>
            <person name="Zielenkiewicz U."/>
            <person name="Pilsyk S."/>
            <person name="Malc E."/>
            <person name="Mieczkowski P."/>
            <person name="Kruszewska J.S."/>
            <person name="Biernat P."/>
            <person name="Pawlowska J."/>
        </authorList>
    </citation>
    <scope>NUCLEOTIDE SEQUENCE</scope>
    <source>
        <strain evidence="1">WA0000018081</strain>
    </source>
</reference>
<evidence type="ECO:0000313" key="1">
    <source>
        <dbReference type="EMBL" id="KAG2232660.1"/>
    </source>
</evidence>
<evidence type="ECO:0000313" key="2">
    <source>
        <dbReference type="Proteomes" id="UP000613177"/>
    </source>
</evidence>
<dbReference type="Proteomes" id="UP000613177">
    <property type="component" value="Unassembled WGS sequence"/>
</dbReference>
<dbReference type="AlphaFoldDB" id="A0A8H7SMF8"/>
<organism evidence="1 2">
    <name type="scientific">Thamnidium elegans</name>
    <dbReference type="NCBI Taxonomy" id="101142"/>
    <lineage>
        <taxon>Eukaryota</taxon>
        <taxon>Fungi</taxon>
        <taxon>Fungi incertae sedis</taxon>
        <taxon>Mucoromycota</taxon>
        <taxon>Mucoromycotina</taxon>
        <taxon>Mucoromycetes</taxon>
        <taxon>Mucorales</taxon>
        <taxon>Mucorineae</taxon>
        <taxon>Mucoraceae</taxon>
        <taxon>Thamnidium</taxon>
    </lineage>
</organism>
<sequence>MTLVAYSVATPEKWQAVECLFELLTFLLEELQNQKENFKVLKEERLGITCVATGQSVEDILVHNLRENN</sequence>
<name>A0A8H7SMF8_9FUNG</name>
<accession>A0A8H7SMF8</accession>
<gene>
    <name evidence="1" type="ORF">INT48_006839</name>
</gene>
<dbReference type="EMBL" id="JAEPRE010000103">
    <property type="protein sequence ID" value="KAG2232660.1"/>
    <property type="molecule type" value="Genomic_DNA"/>
</dbReference>
<comment type="caution">
    <text evidence="1">The sequence shown here is derived from an EMBL/GenBank/DDBJ whole genome shotgun (WGS) entry which is preliminary data.</text>
</comment>